<feature type="region of interest" description="Disordered" evidence="1">
    <location>
        <begin position="1962"/>
        <end position="1997"/>
    </location>
</feature>
<accession>A0AAD9I379</accession>
<dbReference type="EMBL" id="JAQQPM010000003">
    <property type="protein sequence ID" value="KAK2070326.1"/>
    <property type="molecule type" value="Genomic_DNA"/>
</dbReference>
<feature type="region of interest" description="Disordered" evidence="1">
    <location>
        <begin position="1382"/>
        <end position="1409"/>
    </location>
</feature>
<dbReference type="PROSITE" id="PS50235">
    <property type="entry name" value="USP_3"/>
    <property type="match status" value="1"/>
</dbReference>
<evidence type="ECO:0000259" key="2">
    <source>
        <dbReference type="PROSITE" id="PS50235"/>
    </source>
</evidence>
<keyword evidence="4" id="KW-1185">Reference proteome</keyword>
<dbReference type="InterPro" id="IPR001394">
    <property type="entry name" value="Peptidase_C19_UCH"/>
</dbReference>
<dbReference type="Pfam" id="PF12030">
    <property type="entry name" value="DUF3517"/>
    <property type="match status" value="1"/>
</dbReference>
<dbReference type="Proteomes" id="UP001217918">
    <property type="component" value="Unassembled WGS sequence"/>
</dbReference>
<dbReference type="GO" id="GO:0004843">
    <property type="term" value="F:cysteine-type deubiquitinase activity"/>
    <property type="evidence" value="ECO:0007669"/>
    <property type="project" value="InterPro"/>
</dbReference>
<dbReference type="SUPFAM" id="SSF54001">
    <property type="entry name" value="Cysteine proteinases"/>
    <property type="match status" value="1"/>
</dbReference>
<dbReference type="Gene3D" id="3.90.70.10">
    <property type="entry name" value="Cysteine proteinases"/>
    <property type="match status" value="2"/>
</dbReference>
<dbReference type="InterPro" id="IPR050164">
    <property type="entry name" value="Peptidase_C19"/>
</dbReference>
<dbReference type="InterPro" id="IPR018200">
    <property type="entry name" value="USP_CS"/>
</dbReference>
<gene>
    <name evidence="3" type="ORF">P8C59_004829</name>
</gene>
<evidence type="ECO:0000256" key="1">
    <source>
        <dbReference type="SAM" id="MobiDB-lite"/>
    </source>
</evidence>
<dbReference type="InterPro" id="IPR028889">
    <property type="entry name" value="USP"/>
</dbReference>
<sequence>MEEVTVIQEAFPDTLNRLYPFFFHHESVPHTLADWIESYLHYVRNVPYDVAAQSYKEHREVWTSLPELIVSLTSRRPIFPRETTSRSPVFGFFRSFARLTAYWIDYDVKGLRNRAAADLSPVDLPSLIYIPALSGLARSEDMLSTDVRGFVISHTDDGVSYAAEAQRILKAFQSFHANSGGSFALLARLAQKLIESSPRQLRITDGLGHVAVLAAHITRDSSIRPHARPLSPQSRANICRGYQLFKDIAAALSHMIDKHINYLTPDAATNLISGAHDLYLDALSADEVVPSEVLKEHNEAYPGLAPVLLGQAMASRWKFTTFSKLIMSSQMQLRVMAATTMCTNLVQLWKMYGENRGEPDATYIRYISDFLLRTGLVSYILGPTCHPEITIESSNIIGFLLVSRAYSNEHTDALWQTVTTTQDPRISDALMRMTVRIANLFPVEALLYLCEKLNTVPVDAFNLGVREFCDTLFSNLKTKPNYETTPTHFAPWALCIRLIRQSSVFGHQSAIAYPEVRGFATNKLKDMFANGSSPEVRLAIYPECMKDIAERTPTTLGSLSVIHLLVKPHVSREIHYLETEFGITRLLVDELEAAIPAARQAGFTAVLSGHHNFSSPDLRLLHLDFPKAIEGESAELKFQSFDGETQTDVQPLYIGKQNTAGSLLASLRDVTGFESYRIYYRGRPFSPQENEICKSLEDLQIHNGLLLVRRESDAPKAVSRVRRGVSPVEVEIMSHFEELWDCLGMEDKLAQQVFDFLAELPADENLLASVASTSTSYRDLFPLGQPFRSLYALYALDKYLVRRESEESPPDGREEPGTATASAKFPEALSRAMSLVVSAIEDREVIVQCPTYEVQVNLSAALIDRYLRLLKNKSLPPSSFNALDGRHLDRLLDILALIPKKPSEQCDKQLVQPDNGAEILKLCHAMFKALREQHTPILDVKSTVAKWASLLQSYRTFEDVTRPDLVDSSAAHLVGLLHTALCTDSYAPDPEILPRKGLARQLFWIHLFPPSDHRQVDDDMWYQDCVGRPILAESTRRQLMEVLCVLIAEDGEQIWSMLRALNDLVPYYLEDDGMETYAYDLSFQFERAKAIRAPCGYVGLKNLGNTCYVNSLLTQLFMNVDFRRFMLNAEVRDMHYNQNLLFQTQKLFSYMQCSLQRALNTEDCVNSIKTYDDGQIDVGVQMDVDEFYNLLFDRWEGQMLGAEAKRRFRFFFGGQLVQQVKSQECEHVSERLEPFSAIQCDIKGKSSLEESLQAYVDGEIMQGDNKYKCSTCDPLRVQSALAVEHLSGDADDAPPDVFELVGVLVHAGNAEAGHYYSYVRERPPMREEEVWVELNDDLVTPWDPSQMEASCFGGPDYRPLDANTVTFDKAWSAYMLFYQRSSSPKKGQGGPQHDVPRPVARSPLQHRGPWQVPLKPDIANYIHQDNMALLRRHCLYDPAQMHTDHAMEDLAIEMAMSHYEQVAARTKDIPDVTDFVQFIERFCDSCVRCSISVFAYFSDRHGALRCLLQRSPEHEVRSRTADMLLHVVDNVKKHRPQQYDYRADDEGRFALQSGFQDEALPAGQTKIVDAMMGCFHFLLEHFHTSTRSWREVFGFMYAFVTRGESELTAFLGEDSFLDSLLLVICADVNVLSELPPKFARLANLLARRTANRPPPAYEDLIALLDVLLARCRFLPSETDGPARFDVPAAPFYFTKYQVELLSMEWPPKSMGSVFAERLIGINQNPDATKSILSTLMLGSWQMESMLCNTLQVNIKGHAAAPLNSPYLSIASLVFYPLASSPETILRLLQHVNLQCMSLDNNDGFAFLEFQRAVFAGARQNSGESEAEIITQSLALLPDWAPGLLTYPRDAGVCDDTELFLTERLFSRDAYHLMDSLDEVVMMEKVRQAARSLALRLLYSLRENYLDQGAEMRGSFVGNVDRVLKECSRYFNLEELDKDRGAKEFLDLKHAVLEPALRMGNVEDVSEDGSEWDNSSGAESLGDISMQAGGDMQDADLP</sequence>
<dbReference type="GO" id="GO:0016579">
    <property type="term" value="P:protein deubiquitination"/>
    <property type="evidence" value="ECO:0007669"/>
    <property type="project" value="InterPro"/>
</dbReference>
<comment type="caution">
    <text evidence="3">The sequence shown here is derived from an EMBL/GenBank/DDBJ whole genome shotgun (WGS) entry which is preliminary data.</text>
</comment>
<organism evidence="3 4">
    <name type="scientific">Phyllachora maydis</name>
    <dbReference type="NCBI Taxonomy" id="1825666"/>
    <lineage>
        <taxon>Eukaryota</taxon>
        <taxon>Fungi</taxon>
        <taxon>Dikarya</taxon>
        <taxon>Ascomycota</taxon>
        <taxon>Pezizomycotina</taxon>
        <taxon>Sordariomycetes</taxon>
        <taxon>Sordariomycetidae</taxon>
        <taxon>Phyllachorales</taxon>
        <taxon>Phyllachoraceae</taxon>
        <taxon>Phyllachora</taxon>
    </lineage>
</organism>
<reference evidence="3" key="1">
    <citation type="journal article" date="2023" name="Mol. Plant Microbe Interact.">
        <title>Elucidating the Obligate Nature and Biological Capacity of an Invasive Fungal Corn Pathogen.</title>
        <authorList>
            <person name="MacCready J.S."/>
            <person name="Roggenkamp E.M."/>
            <person name="Gdanetz K."/>
            <person name="Chilvers M.I."/>
        </authorList>
    </citation>
    <scope>NUCLEOTIDE SEQUENCE</scope>
    <source>
        <strain evidence="3">PM02</strain>
    </source>
</reference>
<dbReference type="GO" id="GO:0005829">
    <property type="term" value="C:cytosol"/>
    <property type="evidence" value="ECO:0007669"/>
    <property type="project" value="TreeGrafter"/>
</dbReference>
<evidence type="ECO:0000313" key="4">
    <source>
        <dbReference type="Proteomes" id="UP001217918"/>
    </source>
</evidence>
<dbReference type="PANTHER" id="PTHR24006:SF827">
    <property type="entry name" value="UBIQUITIN CARBOXYL-TERMINAL HYDROLASE 34"/>
    <property type="match status" value="1"/>
</dbReference>
<evidence type="ECO:0000313" key="3">
    <source>
        <dbReference type="EMBL" id="KAK2070326.1"/>
    </source>
</evidence>
<dbReference type="InterPro" id="IPR021905">
    <property type="entry name" value="DUF3517"/>
</dbReference>
<proteinExistence type="predicted"/>
<dbReference type="InterPro" id="IPR038765">
    <property type="entry name" value="Papain-like_cys_pep_sf"/>
</dbReference>
<dbReference type="PROSITE" id="PS00973">
    <property type="entry name" value="USP_2"/>
    <property type="match status" value="1"/>
</dbReference>
<dbReference type="PANTHER" id="PTHR24006">
    <property type="entry name" value="UBIQUITIN CARBOXYL-TERMINAL HYDROLASE"/>
    <property type="match status" value="1"/>
</dbReference>
<name>A0AAD9I379_9PEZI</name>
<dbReference type="Pfam" id="PF00443">
    <property type="entry name" value="UCH"/>
    <property type="match status" value="1"/>
</dbReference>
<protein>
    <recommendedName>
        <fullName evidence="2">USP domain-containing protein</fullName>
    </recommendedName>
</protein>
<dbReference type="GO" id="GO:0005634">
    <property type="term" value="C:nucleus"/>
    <property type="evidence" value="ECO:0007669"/>
    <property type="project" value="TreeGrafter"/>
</dbReference>
<feature type="domain" description="USP" evidence="2">
    <location>
        <begin position="1098"/>
        <end position="1381"/>
    </location>
</feature>